<dbReference type="AlphaFoldDB" id="A0AAD5MP20"/>
<dbReference type="EMBL" id="JAHQIW010004318">
    <property type="protein sequence ID" value="KAJ1361937.1"/>
    <property type="molecule type" value="Genomic_DNA"/>
</dbReference>
<gene>
    <name evidence="1" type="ORF">KIN20_021325</name>
</gene>
<name>A0AAD5MP20_PARTN</name>
<proteinExistence type="predicted"/>
<accession>A0AAD5MP20</accession>
<comment type="caution">
    <text evidence="1">The sequence shown here is derived from an EMBL/GenBank/DDBJ whole genome shotgun (WGS) entry which is preliminary data.</text>
</comment>
<evidence type="ECO:0000313" key="1">
    <source>
        <dbReference type="EMBL" id="KAJ1361937.1"/>
    </source>
</evidence>
<reference evidence="1" key="1">
    <citation type="submission" date="2021-06" db="EMBL/GenBank/DDBJ databases">
        <title>Parelaphostrongylus tenuis whole genome reference sequence.</title>
        <authorList>
            <person name="Garwood T.J."/>
            <person name="Larsen P.A."/>
            <person name="Fountain-Jones N.M."/>
            <person name="Garbe J.R."/>
            <person name="Macchietto M.G."/>
            <person name="Kania S.A."/>
            <person name="Gerhold R.W."/>
            <person name="Richards J.E."/>
            <person name="Wolf T.M."/>
        </authorList>
    </citation>
    <scope>NUCLEOTIDE SEQUENCE</scope>
    <source>
        <strain evidence="1">MNPRO001-30</strain>
        <tissue evidence="1">Meninges</tissue>
    </source>
</reference>
<protein>
    <submittedName>
        <fullName evidence="1">Uncharacterized protein</fullName>
    </submittedName>
</protein>
<sequence length="85" mass="9833">MSDDSDRSRTNRLLNGLRHDDDTAAAVFVPSKRLFALERMNHFAINPSISYYRSSDQCQLLHAHVSEFSNSSHIEKNKCDIWMSF</sequence>
<evidence type="ECO:0000313" key="2">
    <source>
        <dbReference type="Proteomes" id="UP001196413"/>
    </source>
</evidence>
<keyword evidence="2" id="KW-1185">Reference proteome</keyword>
<dbReference type="Proteomes" id="UP001196413">
    <property type="component" value="Unassembled WGS sequence"/>
</dbReference>
<organism evidence="1 2">
    <name type="scientific">Parelaphostrongylus tenuis</name>
    <name type="common">Meningeal worm</name>
    <dbReference type="NCBI Taxonomy" id="148309"/>
    <lineage>
        <taxon>Eukaryota</taxon>
        <taxon>Metazoa</taxon>
        <taxon>Ecdysozoa</taxon>
        <taxon>Nematoda</taxon>
        <taxon>Chromadorea</taxon>
        <taxon>Rhabditida</taxon>
        <taxon>Rhabditina</taxon>
        <taxon>Rhabditomorpha</taxon>
        <taxon>Strongyloidea</taxon>
        <taxon>Metastrongylidae</taxon>
        <taxon>Parelaphostrongylus</taxon>
    </lineage>
</organism>